<sequence length="255" mass="28815">MMLEKTGEKTATSLRNLLILEALAHQSRPVTATDLNASLNLPKPTIHRLVATLEDEGFLIRHIDGRSYLPGPKLRQMMLGVMRAGQHNLPQREVLVRLNEQVKETCNLSIPDGDAMVYIDRVETQWPLRIQLQIGSRVPLHATSAGKICLANMQPDLLERFLKSARLQPYTPRTITDPVRLRDELACIRERQYSTDGEEFIEGMIALAVPVRSVAGEILATVSFHAPRQRMTLEEGRIHLDDLRRAAKDISMLME</sequence>
<keyword evidence="2" id="KW-0238">DNA-binding</keyword>
<keyword evidence="1" id="KW-0805">Transcription regulation</keyword>
<dbReference type="SUPFAM" id="SSF55781">
    <property type="entry name" value="GAF domain-like"/>
    <property type="match status" value="1"/>
</dbReference>
<evidence type="ECO:0000256" key="3">
    <source>
        <dbReference type="ARBA" id="ARBA00023163"/>
    </source>
</evidence>
<dbReference type="InterPro" id="IPR014757">
    <property type="entry name" value="Tscrpt_reg_IclR_C"/>
</dbReference>
<organism evidence="6 7">
    <name type="scientific">Paracoccus aerius</name>
    <dbReference type="NCBI Taxonomy" id="1915382"/>
    <lineage>
        <taxon>Bacteria</taxon>
        <taxon>Pseudomonadati</taxon>
        <taxon>Pseudomonadota</taxon>
        <taxon>Alphaproteobacteria</taxon>
        <taxon>Rhodobacterales</taxon>
        <taxon>Paracoccaceae</taxon>
        <taxon>Paracoccus</taxon>
    </lineage>
</organism>
<keyword evidence="7" id="KW-1185">Reference proteome</keyword>
<dbReference type="CDD" id="cd00090">
    <property type="entry name" value="HTH_ARSR"/>
    <property type="match status" value="1"/>
</dbReference>
<evidence type="ECO:0000256" key="2">
    <source>
        <dbReference type="ARBA" id="ARBA00023125"/>
    </source>
</evidence>
<feature type="domain" description="IclR-ED" evidence="5">
    <location>
        <begin position="73"/>
        <end position="255"/>
    </location>
</feature>
<dbReference type="InterPro" id="IPR005471">
    <property type="entry name" value="Tscrpt_reg_IclR_N"/>
</dbReference>
<dbReference type="SUPFAM" id="SSF46785">
    <property type="entry name" value="Winged helix' DNA-binding domain"/>
    <property type="match status" value="1"/>
</dbReference>
<proteinExistence type="predicted"/>
<dbReference type="RefSeq" id="WP_191313005.1">
    <property type="nucleotide sequence ID" value="NZ_BNCL01000037.1"/>
</dbReference>
<dbReference type="PROSITE" id="PS51078">
    <property type="entry name" value="ICLR_ED"/>
    <property type="match status" value="1"/>
</dbReference>
<dbReference type="Proteomes" id="UP000644749">
    <property type="component" value="Unassembled WGS sequence"/>
</dbReference>
<dbReference type="EMBL" id="JAESHT010000036">
    <property type="protein sequence ID" value="MBL3675641.1"/>
    <property type="molecule type" value="Genomic_DNA"/>
</dbReference>
<dbReference type="Pfam" id="PF09339">
    <property type="entry name" value="HTH_IclR"/>
    <property type="match status" value="1"/>
</dbReference>
<dbReference type="InterPro" id="IPR011991">
    <property type="entry name" value="ArsR-like_HTH"/>
</dbReference>
<dbReference type="PANTHER" id="PTHR30136:SF35">
    <property type="entry name" value="HTH-TYPE TRANSCRIPTIONAL REGULATOR RV1719"/>
    <property type="match status" value="1"/>
</dbReference>
<evidence type="ECO:0000259" key="5">
    <source>
        <dbReference type="PROSITE" id="PS51078"/>
    </source>
</evidence>
<evidence type="ECO:0000256" key="1">
    <source>
        <dbReference type="ARBA" id="ARBA00023015"/>
    </source>
</evidence>
<comment type="caution">
    <text evidence="6">The sequence shown here is derived from an EMBL/GenBank/DDBJ whole genome shotgun (WGS) entry which is preliminary data.</text>
</comment>
<dbReference type="InterPro" id="IPR036388">
    <property type="entry name" value="WH-like_DNA-bd_sf"/>
</dbReference>
<evidence type="ECO:0000259" key="4">
    <source>
        <dbReference type="PROSITE" id="PS51077"/>
    </source>
</evidence>
<dbReference type="PANTHER" id="PTHR30136">
    <property type="entry name" value="HELIX-TURN-HELIX TRANSCRIPTIONAL REGULATOR, ICLR FAMILY"/>
    <property type="match status" value="1"/>
</dbReference>
<dbReference type="InterPro" id="IPR050707">
    <property type="entry name" value="HTH_MetabolicPath_Reg"/>
</dbReference>
<name>A0ABS1SDR1_9RHOB</name>
<keyword evidence="3" id="KW-0804">Transcription</keyword>
<dbReference type="Gene3D" id="1.10.10.10">
    <property type="entry name" value="Winged helix-like DNA-binding domain superfamily/Winged helix DNA-binding domain"/>
    <property type="match status" value="1"/>
</dbReference>
<gene>
    <name evidence="6" type="ORF">JL111_19425</name>
</gene>
<evidence type="ECO:0000313" key="7">
    <source>
        <dbReference type="Proteomes" id="UP000644749"/>
    </source>
</evidence>
<accession>A0ABS1SDR1</accession>
<evidence type="ECO:0000313" key="6">
    <source>
        <dbReference type="EMBL" id="MBL3675641.1"/>
    </source>
</evidence>
<dbReference type="PROSITE" id="PS51077">
    <property type="entry name" value="HTH_ICLR"/>
    <property type="match status" value="1"/>
</dbReference>
<dbReference type="InterPro" id="IPR036390">
    <property type="entry name" value="WH_DNA-bd_sf"/>
</dbReference>
<reference evidence="6 7" key="1">
    <citation type="submission" date="2021-01" db="EMBL/GenBank/DDBJ databases">
        <title>011410 draft genome.</title>
        <authorList>
            <person name="Lang L."/>
        </authorList>
    </citation>
    <scope>NUCLEOTIDE SEQUENCE [LARGE SCALE GENOMIC DNA]</scope>
    <source>
        <strain evidence="6 7">KCTC 42845</strain>
    </source>
</reference>
<feature type="domain" description="HTH iclR-type" evidence="4">
    <location>
        <begin position="10"/>
        <end position="72"/>
    </location>
</feature>
<dbReference type="Gene3D" id="3.30.450.40">
    <property type="match status" value="1"/>
</dbReference>
<protein>
    <submittedName>
        <fullName evidence="6">IclR family transcriptional regulator</fullName>
    </submittedName>
</protein>
<dbReference type="InterPro" id="IPR029016">
    <property type="entry name" value="GAF-like_dom_sf"/>
</dbReference>
<dbReference type="Pfam" id="PF01614">
    <property type="entry name" value="IclR_C"/>
    <property type="match status" value="1"/>
</dbReference>